<proteinExistence type="predicted"/>
<evidence type="ECO:0000313" key="1">
    <source>
        <dbReference type="EMBL" id="TMI88331.1"/>
    </source>
</evidence>
<accession>A0A537JXR5</accession>
<evidence type="ECO:0008006" key="3">
    <source>
        <dbReference type="Google" id="ProtNLM"/>
    </source>
</evidence>
<dbReference type="Proteomes" id="UP000318509">
    <property type="component" value="Unassembled WGS sequence"/>
</dbReference>
<protein>
    <recommendedName>
        <fullName evidence="3">Lipoprotein</fullName>
    </recommendedName>
</protein>
<dbReference type="AlphaFoldDB" id="A0A537JXR5"/>
<reference evidence="1 2" key="1">
    <citation type="journal article" date="2019" name="Nat. Microbiol.">
        <title>Mediterranean grassland soil C-N compound turnover is dependent on rainfall and depth, and is mediated by genomically divergent microorganisms.</title>
        <authorList>
            <person name="Diamond S."/>
            <person name="Andeer P.F."/>
            <person name="Li Z."/>
            <person name="Crits-Christoph A."/>
            <person name="Burstein D."/>
            <person name="Anantharaman K."/>
            <person name="Lane K.R."/>
            <person name="Thomas B.C."/>
            <person name="Pan C."/>
            <person name="Northen T.R."/>
            <person name="Banfield J.F."/>
        </authorList>
    </citation>
    <scope>NUCLEOTIDE SEQUENCE [LARGE SCALE GENOMIC DNA]</scope>
    <source>
        <strain evidence="1">NP_3</strain>
    </source>
</reference>
<dbReference type="PROSITE" id="PS51257">
    <property type="entry name" value="PROKAR_LIPOPROTEIN"/>
    <property type="match status" value="1"/>
</dbReference>
<comment type="caution">
    <text evidence="1">The sequence shown here is derived from an EMBL/GenBank/DDBJ whole genome shotgun (WGS) entry which is preliminary data.</text>
</comment>
<dbReference type="EMBL" id="VBAK01000141">
    <property type="protein sequence ID" value="TMI88331.1"/>
    <property type="molecule type" value="Genomic_DNA"/>
</dbReference>
<gene>
    <name evidence="1" type="ORF">E6H00_12930</name>
</gene>
<organism evidence="1 2">
    <name type="scientific">Candidatus Segetimicrobium genomatis</name>
    <dbReference type="NCBI Taxonomy" id="2569760"/>
    <lineage>
        <taxon>Bacteria</taxon>
        <taxon>Bacillati</taxon>
        <taxon>Candidatus Sysuimicrobiota</taxon>
        <taxon>Candidatus Sysuimicrobiia</taxon>
        <taxon>Candidatus Sysuimicrobiales</taxon>
        <taxon>Candidatus Segetimicrobiaceae</taxon>
        <taxon>Candidatus Segetimicrobium</taxon>
    </lineage>
</organism>
<evidence type="ECO:0000313" key="2">
    <source>
        <dbReference type="Proteomes" id="UP000318509"/>
    </source>
</evidence>
<name>A0A537JXR5_9BACT</name>
<sequence length="99" mass="10921">MATKLSSKKPLFFAVLSLSLSGCCAGKHYIHRGSLAGVRQEFGAGTYTASAYRFRYVTKDGVIYDWPSAFASRESQSCERLVVDFFPEDVVAEIVACRP</sequence>